<feature type="domain" description="SnoaL-like" evidence="3">
    <location>
        <begin position="30"/>
        <end position="136"/>
    </location>
</feature>
<proteinExistence type="inferred from homology"/>
<dbReference type="InterPro" id="IPR032710">
    <property type="entry name" value="NTF2-like_dom_sf"/>
</dbReference>
<reference evidence="4 5" key="1">
    <citation type="submission" date="2020-07" db="EMBL/GenBank/DDBJ databases">
        <title>Genome of Haloechinothrix sp.</title>
        <authorList>
            <person name="Tang S.-K."/>
            <person name="Yang L."/>
            <person name="Zhu W.-Y."/>
        </authorList>
    </citation>
    <scope>NUCLEOTIDE SEQUENCE [LARGE SCALE GENOMIC DNA]</scope>
    <source>
        <strain evidence="4 5">YIM 98757</strain>
    </source>
</reference>
<evidence type="ECO:0000313" key="5">
    <source>
        <dbReference type="Proteomes" id="UP000582974"/>
    </source>
</evidence>
<dbReference type="SUPFAM" id="SSF54427">
    <property type="entry name" value="NTF2-like"/>
    <property type="match status" value="1"/>
</dbReference>
<dbReference type="InterPro" id="IPR014748">
    <property type="entry name" value="Enoyl-CoA_hydra_C"/>
</dbReference>
<dbReference type="AlphaFoldDB" id="A0A838ACE0"/>
<keyword evidence="4" id="KW-0413">Isomerase</keyword>
<sequence>MRDETGGDAVDSAPERDRPVDKDRAVAIASRLYHALSRGASAELDELLHPDFTGCTTDGLPLELGGRYEGPEAMRREFWGRIAAHYVATAEPDDFALLDDGRLLVTGRYTGHARNGGTLDAGFAHVLSFVGDRIADLVQLTDSERWRSALPERDDCAPAVDYTVSDGLGIVRLNRPDARNAIDQRLADELAEISRRCAADSELRAVLLMGNGPAFTVGGDIAEFARVQPEELPGLLRAMVTPYHDAIRTFCSLEVPVVTAVHGSVGGGGLGLLYCADIALAAEGTKFATGFCGLGLSGDGGSSWFLPRLVGPRRAAELYFEERVLDARESVEWGLVNRTVEADGLEREAMSTARRLARGPTRAYGQIRQLLWNSWSSSLPHQLAAEIEALARTGGTEDAAGAARSFVHKSTTSFQGR</sequence>
<dbReference type="Gene3D" id="1.10.12.10">
    <property type="entry name" value="Lyase 2-enoyl-coa Hydratase, Chain A, domain 2"/>
    <property type="match status" value="1"/>
</dbReference>
<evidence type="ECO:0000259" key="3">
    <source>
        <dbReference type="Pfam" id="PF12680"/>
    </source>
</evidence>
<dbReference type="Pfam" id="PF00378">
    <property type="entry name" value="ECH_1"/>
    <property type="match status" value="1"/>
</dbReference>
<gene>
    <name evidence="4" type="ORF">H0B56_14905</name>
</gene>
<dbReference type="RefSeq" id="WP_180893666.1">
    <property type="nucleotide sequence ID" value="NZ_JACCKD010000005.1"/>
</dbReference>
<dbReference type="PANTHER" id="PTHR43459:SF1">
    <property type="entry name" value="EG:BACN32G11.4 PROTEIN"/>
    <property type="match status" value="1"/>
</dbReference>
<evidence type="ECO:0000256" key="1">
    <source>
        <dbReference type="ARBA" id="ARBA00005254"/>
    </source>
</evidence>
<comment type="caution">
    <text evidence="4">The sequence shown here is derived from an EMBL/GenBank/DDBJ whole genome shotgun (WGS) entry which is preliminary data.</text>
</comment>
<feature type="region of interest" description="Disordered" evidence="2">
    <location>
        <begin position="1"/>
        <end position="21"/>
    </location>
</feature>
<dbReference type="EMBL" id="JACCKD010000005">
    <property type="protein sequence ID" value="MBA0126838.1"/>
    <property type="molecule type" value="Genomic_DNA"/>
</dbReference>
<dbReference type="PANTHER" id="PTHR43459">
    <property type="entry name" value="ENOYL-COA HYDRATASE"/>
    <property type="match status" value="1"/>
</dbReference>
<dbReference type="GO" id="GO:0016853">
    <property type="term" value="F:isomerase activity"/>
    <property type="evidence" value="ECO:0007669"/>
    <property type="project" value="UniProtKB-KW"/>
</dbReference>
<dbReference type="Pfam" id="PF12680">
    <property type="entry name" value="SnoaL_2"/>
    <property type="match status" value="1"/>
</dbReference>
<accession>A0A838ACE0</accession>
<keyword evidence="5" id="KW-1185">Reference proteome</keyword>
<evidence type="ECO:0000256" key="2">
    <source>
        <dbReference type="SAM" id="MobiDB-lite"/>
    </source>
</evidence>
<dbReference type="SUPFAM" id="SSF52096">
    <property type="entry name" value="ClpP/crotonase"/>
    <property type="match status" value="1"/>
</dbReference>
<protein>
    <submittedName>
        <fullName evidence="4">Enoyl-CoA hydratase/isomerase family protein</fullName>
    </submittedName>
</protein>
<evidence type="ECO:0000313" key="4">
    <source>
        <dbReference type="EMBL" id="MBA0126838.1"/>
    </source>
</evidence>
<dbReference type="Proteomes" id="UP000582974">
    <property type="component" value="Unassembled WGS sequence"/>
</dbReference>
<dbReference type="Gene3D" id="3.10.450.50">
    <property type="match status" value="1"/>
</dbReference>
<organism evidence="4 5">
    <name type="scientific">Haloechinothrix aidingensis</name>
    <dbReference type="NCBI Taxonomy" id="2752311"/>
    <lineage>
        <taxon>Bacteria</taxon>
        <taxon>Bacillati</taxon>
        <taxon>Actinomycetota</taxon>
        <taxon>Actinomycetes</taxon>
        <taxon>Pseudonocardiales</taxon>
        <taxon>Pseudonocardiaceae</taxon>
        <taxon>Haloechinothrix</taxon>
    </lineage>
</organism>
<comment type="similarity">
    <text evidence="1">Belongs to the enoyl-CoA hydratase/isomerase family.</text>
</comment>
<dbReference type="InterPro" id="IPR029045">
    <property type="entry name" value="ClpP/crotonase-like_dom_sf"/>
</dbReference>
<dbReference type="CDD" id="cd06558">
    <property type="entry name" value="crotonase-like"/>
    <property type="match status" value="1"/>
</dbReference>
<dbReference type="Gene3D" id="3.90.226.10">
    <property type="entry name" value="2-enoyl-CoA Hydratase, Chain A, domain 1"/>
    <property type="match status" value="1"/>
</dbReference>
<dbReference type="InterPro" id="IPR037401">
    <property type="entry name" value="SnoaL-like"/>
</dbReference>
<dbReference type="InterPro" id="IPR001753">
    <property type="entry name" value="Enoyl-CoA_hydra/iso"/>
</dbReference>
<name>A0A838ACE0_9PSEU</name>